<feature type="transmembrane region" description="Helical" evidence="1">
    <location>
        <begin position="72"/>
        <end position="92"/>
    </location>
</feature>
<evidence type="ECO:0000313" key="3">
    <source>
        <dbReference type="Proteomes" id="UP000240989"/>
    </source>
</evidence>
<accession>A0ABX5GZ34</accession>
<dbReference type="InterPro" id="IPR007404">
    <property type="entry name" value="YdjM-like"/>
</dbReference>
<sequence>MNVTGHLAIGAGTYLLIEKHLYIKESTDFTNETLFFSGLLACLFGSLLPDIDHPSSTFGKRVKLISYPLSLIFGHRGITHSLFALILIGYFMLSAIDINHGFTLYQWVIFSMMVGYLSHIIIDYGSPQGVQLFYPFRRNYRFVIYKTPTMQFIIYFSYLSFCIWHYFS</sequence>
<organism evidence="2 3">
    <name type="scientific">Photobacterium angustum</name>
    <dbReference type="NCBI Taxonomy" id="661"/>
    <lineage>
        <taxon>Bacteria</taxon>
        <taxon>Pseudomonadati</taxon>
        <taxon>Pseudomonadota</taxon>
        <taxon>Gammaproteobacteria</taxon>
        <taxon>Vibrionales</taxon>
        <taxon>Vibrionaceae</taxon>
        <taxon>Photobacterium</taxon>
    </lineage>
</organism>
<keyword evidence="3" id="KW-1185">Reference proteome</keyword>
<keyword evidence="1" id="KW-0812">Transmembrane</keyword>
<protein>
    <recommendedName>
        <fullName evidence="4">Metal-dependent hydrolase</fullName>
    </recommendedName>
</protein>
<reference evidence="2 3" key="1">
    <citation type="submission" date="2018-01" db="EMBL/GenBank/DDBJ databases">
        <title>Whole genome sequencing of Histamine producing bacteria.</title>
        <authorList>
            <person name="Butler K."/>
        </authorList>
    </citation>
    <scope>NUCLEOTIDE SEQUENCE [LARGE SCALE GENOMIC DNA]</scope>
    <source>
        <strain evidence="2 3">A6-1</strain>
    </source>
</reference>
<dbReference type="Pfam" id="PF04307">
    <property type="entry name" value="YdjM"/>
    <property type="match status" value="1"/>
</dbReference>
<dbReference type="PANTHER" id="PTHR35531">
    <property type="entry name" value="INNER MEMBRANE PROTEIN YBCI-RELATED"/>
    <property type="match status" value="1"/>
</dbReference>
<evidence type="ECO:0000256" key="1">
    <source>
        <dbReference type="SAM" id="Phobius"/>
    </source>
</evidence>
<dbReference type="EMBL" id="PYOU01000027">
    <property type="protein sequence ID" value="PSX03963.1"/>
    <property type="molecule type" value="Genomic_DNA"/>
</dbReference>
<dbReference type="PANTHER" id="PTHR35531:SF1">
    <property type="entry name" value="INNER MEMBRANE PROTEIN YBCI-RELATED"/>
    <property type="match status" value="1"/>
</dbReference>
<evidence type="ECO:0000313" key="2">
    <source>
        <dbReference type="EMBL" id="PSX03963.1"/>
    </source>
</evidence>
<proteinExistence type="predicted"/>
<keyword evidence="1" id="KW-1133">Transmembrane helix</keyword>
<dbReference type="RefSeq" id="WP_052957751.1">
    <property type="nucleotide sequence ID" value="NZ_JZSW01000007.1"/>
</dbReference>
<comment type="caution">
    <text evidence="2">The sequence shown here is derived from an EMBL/GenBank/DDBJ whole genome shotgun (WGS) entry which is preliminary data.</text>
</comment>
<gene>
    <name evidence="2" type="ORF">C0W27_20940</name>
</gene>
<feature type="transmembrane region" description="Helical" evidence="1">
    <location>
        <begin position="143"/>
        <end position="167"/>
    </location>
</feature>
<dbReference type="Proteomes" id="UP000240989">
    <property type="component" value="Unassembled WGS sequence"/>
</dbReference>
<name>A0ABX5GZ34_PHOAN</name>
<feature type="transmembrane region" description="Helical" evidence="1">
    <location>
        <begin position="104"/>
        <end position="122"/>
    </location>
</feature>
<keyword evidence="1" id="KW-0472">Membrane</keyword>
<evidence type="ECO:0008006" key="4">
    <source>
        <dbReference type="Google" id="ProtNLM"/>
    </source>
</evidence>